<keyword evidence="1" id="KW-0238">DNA-binding</keyword>
<dbReference type="PROSITE" id="PS51900">
    <property type="entry name" value="CB"/>
    <property type="match status" value="1"/>
</dbReference>
<dbReference type="SUPFAM" id="SSF88659">
    <property type="entry name" value="Sigma3 and sigma4 domains of RNA polymerase sigma factors"/>
    <property type="match status" value="1"/>
</dbReference>
<dbReference type="Pfam" id="PF02899">
    <property type="entry name" value="Phage_int_SAM_1"/>
    <property type="match status" value="1"/>
</dbReference>
<name>A0ABV8LVX2_9ACTN</name>
<dbReference type="InterPro" id="IPR013324">
    <property type="entry name" value="RNA_pol_sigma_r3/r4-like"/>
</dbReference>
<dbReference type="NCBIfam" id="TIGR02937">
    <property type="entry name" value="sigma70-ECF"/>
    <property type="match status" value="1"/>
</dbReference>
<keyword evidence="4" id="KW-1185">Reference proteome</keyword>
<dbReference type="InterPro" id="IPR004107">
    <property type="entry name" value="Integrase_SAM-like_N"/>
</dbReference>
<dbReference type="RefSeq" id="WP_308197782.1">
    <property type="nucleotide sequence ID" value="NZ_JAMZDZ010000001.1"/>
</dbReference>
<sequence length="637" mass="70406">MTAVHRTVDAVWKLESARIIAGLTRLVHDVGLAEEFAQDALVAALEQWPSAGVPDNPGAWLTTIAKRRAIDHIRRSERLDRKHEELARDLDQQPDQQPDDVLRLMFISCHPVLPTAARVALTLRLIGGLTATEIARAFLTTEARITQRIAAAKQTLADERVPFELPAGPELAGRLSSVLEVVYLIFNEGYAASAGDDLIRADLCLEALRLGRQLAELAPDEPEVHGLVALMEIQASRSAARIGPNGEPVQLHEQNRGRWDQLLIRRGFTAMLRARDLGRPPGPYVLQAAIAVCHAQAPTAEDTDWRQIAALYGALARLLPTPIVQLNRAVAVGMSAGPQAGLDLVDALLTDPALQNYHLLPGVRGDLLARLGRPAEARREFERAAALTANSAEREFLRRRAERLADDAPPSLSLGQATADFLRREDLDAQTLRAYAQTLRRLCLAVGESLPLAELTPDRVAQTFELAWAGAAARTWNRHRAAVRSFSAWADLPDLARTLDRRTEPPSLRRGLDLVELWARELPLRERVLWRLLAESSAGPRSVLALNVDDLDLDERRAWTGKTWITWRSQTASLLPGLIAGRERGPVFLADRRRGPGRPPAAADVCPHTGRTRLSYERAEYLFKQATGHTLRDLRES</sequence>
<dbReference type="InterPro" id="IPR044068">
    <property type="entry name" value="CB"/>
</dbReference>
<dbReference type="InterPro" id="IPR011010">
    <property type="entry name" value="DNA_brk_join_enz"/>
</dbReference>
<dbReference type="PANTHER" id="PTHR47756">
    <property type="entry name" value="BLL6612 PROTEIN-RELATED"/>
    <property type="match status" value="1"/>
</dbReference>
<gene>
    <name evidence="3" type="ORF">ACFOZ4_28695</name>
</gene>
<dbReference type="EMBL" id="JBHSAY010000015">
    <property type="protein sequence ID" value="MFC4134608.1"/>
    <property type="molecule type" value="Genomic_DNA"/>
</dbReference>
<feature type="domain" description="Core-binding (CB)" evidence="2">
    <location>
        <begin position="412"/>
        <end position="491"/>
    </location>
</feature>
<protein>
    <submittedName>
        <fullName evidence="3">Sigma-70 family RNA polymerase sigma factor</fullName>
    </submittedName>
</protein>
<dbReference type="InterPro" id="IPR007627">
    <property type="entry name" value="RNA_pol_sigma70_r2"/>
</dbReference>
<organism evidence="3 4">
    <name type="scientific">Hamadaea flava</name>
    <dbReference type="NCBI Taxonomy" id="1742688"/>
    <lineage>
        <taxon>Bacteria</taxon>
        <taxon>Bacillati</taxon>
        <taxon>Actinomycetota</taxon>
        <taxon>Actinomycetes</taxon>
        <taxon>Micromonosporales</taxon>
        <taxon>Micromonosporaceae</taxon>
        <taxon>Hamadaea</taxon>
    </lineage>
</organism>
<dbReference type="InterPro" id="IPR014284">
    <property type="entry name" value="RNA_pol_sigma-70_dom"/>
</dbReference>
<dbReference type="PANTHER" id="PTHR47756:SF1">
    <property type="entry name" value="BLL0085 PROTEIN"/>
    <property type="match status" value="1"/>
</dbReference>
<reference evidence="4" key="1">
    <citation type="journal article" date="2019" name="Int. J. Syst. Evol. Microbiol.">
        <title>The Global Catalogue of Microorganisms (GCM) 10K type strain sequencing project: providing services to taxonomists for standard genome sequencing and annotation.</title>
        <authorList>
            <consortium name="The Broad Institute Genomics Platform"/>
            <consortium name="The Broad Institute Genome Sequencing Center for Infectious Disease"/>
            <person name="Wu L."/>
            <person name="Ma J."/>
        </authorList>
    </citation>
    <scope>NUCLEOTIDE SEQUENCE [LARGE SCALE GENOMIC DNA]</scope>
    <source>
        <strain evidence="4">CGMCC 4.7289</strain>
    </source>
</reference>
<dbReference type="SUPFAM" id="SSF88946">
    <property type="entry name" value="Sigma2 domain of RNA polymerase sigma factors"/>
    <property type="match status" value="1"/>
</dbReference>
<dbReference type="InterPro" id="IPR013325">
    <property type="entry name" value="RNA_pol_sigma_r2"/>
</dbReference>
<dbReference type="Pfam" id="PF04542">
    <property type="entry name" value="Sigma70_r2"/>
    <property type="match status" value="1"/>
</dbReference>
<evidence type="ECO:0000313" key="3">
    <source>
        <dbReference type="EMBL" id="MFC4134608.1"/>
    </source>
</evidence>
<dbReference type="Gene3D" id="1.10.1740.10">
    <property type="match status" value="1"/>
</dbReference>
<proteinExistence type="predicted"/>
<dbReference type="SUPFAM" id="SSF56349">
    <property type="entry name" value="DNA breaking-rejoining enzymes"/>
    <property type="match status" value="1"/>
</dbReference>
<dbReference type="InterPro" id="IPR046531">
    <property type="entry name" value="DUF6596"/>
</dbReference>
<evidence type="ECO:0000256" key="1">
    <source>
        <dbReference type="PROSITE-ProRule" id="PRU01248"/>
    </source>
</evidence>
<evidence type="ECO:0000259" key="2">
    <source>
        <dbReference type="PROSITE" id="PS51900"/>
    </source>
</evidence>
<comment type="caution">
    <text evidence="3">The sequence shown here is derived from an EMBL/GenBank/DDBJ whole genome shotgun (WGS) entry which is preliminary data.</text>
</comment>
<dbReference type="Pfam" id="PF20239">
    <property type="entry name" value="DUF6596"/>
    <property type="match status" value="1"/>
</dbReference>
<accession>A0ABV8LVX2</accession>
<dbReference type="Proteomes" id="UP001595816">
    <property type="component" value="Unassembled WGS sequence"/>
</dbReference>
<evidence type="ECO:0000313" key="4">
    <source>
        <dbReference type="Proteomes" id="UP001595816"/>
    </source>
</evidence>